<dbReference type="Pfam" id="PF06220">
    <property type="entry name" value="zf-U1"/>
    <property type="match status" value="1"/>
</dbReference>
<reference evidence="9 10" key="1">
    <citation type="journal article" date="2023" name="bioRxiv">
        <title>High-quality genome assemblies of four members of thePodospora anserinaspecies complex.</title>
        <authorList>
            <person name="Ament-Velasquez S.L."/>
            <person name="Vogan A.A."/>
            <person name="Wallerman O."/>
            <person name="Hartmann F."/>
            <person name="Gautier V."/>
            <person name="Silar P."/>
            <person name="Giraud T."/>
            <person name="Johannesson H."/>
        </authorList>
    </citation>
    <scope>NUCLEOTIDE SEQUENCE [LARGE SCALE GENOMIC DNA]</scope>
    <source>
        <strain evidence="9 10">CBS 415.72m</strain>
    </source>
</reference>
<name>A0ABR0GH63_9PEZI</name>
<dbReference type="Gene3D" id="3.30.160.60">
    <property type="entry name" value="Classic Zinc Finger"/>
    <property type="match status" value="1"/>
</dbReference>
<dbReference type="PANTHER" id="PTHR24189">
    <property type="entry name" value="MYOTROPHIN"/>
    <property type="match status" value="1"/>
</dbReference>
<protein>
    <recommendedName>
        <fullName evidence="8">F-box domain-containing protein</fullName>
    </recommendedName>
</protein>
<evidence type="ECO:0000256" key="4">
    <source>
        <dbReference type="ARBA" id="ARBA00022833"/>
    </source>
</evidence>
<accession>A0ABR0GH63</accession>
<dbReference type="SUPFAM" id="SSF57667">
    <property type="entry name" value="beta-beta-alpha zinc fingers"/>
    <property type="match status" value="1"/>
</dbReference>
<dbReference type="Pfam" id="PF12796">
    <property type="entry name" value="Ank_2"/>
    <property type="match status" value="1"/>
</dbReference>
<dbReference type="InterPro" id="IPR036236">
    <property type="entry name" value="Znf_C2H2_sf"/>
</dbReference>
<feature type="repeat" description="ANK" evidence="6">
    <location>
        <begin position="879"/>
        <end position="918"/>
    </location>
</feature>
<dbReference type="InterPro" id="IPR036047">
    <property type="entry name" value="F-box-like_dom_sf"/>
</dbReference>
<gene>
    <name evidence="9" type="ORF">QC762_0071700</name>
</gene>
<dbReference type="PROSITE" id="PS50297">
    <property type="entry name" value="ANK_REP_REGION"/>
    <property type="match status" value="2"/>
</dbReference>
<dbReference type="SMART" id="SM00248">
    <property type="entry name" value="ANK"/>
    <property type="match status" value="8"/>
</dbReference>
<keyword evidence="2" id="KW-0677">Repeat</keyword>
<sequence length="1129" mass="126053">MSEYWKSTPKYWCKHCSVYVRDTKLERANHESTGKHQGAIKRSLRDLHRSAEQEQREKDRAKREVERLNGVVSASGSGIGGAGAKKHGGSTSSAPPPPAPTGQLSQAERQRQLEQLAELGVNIPTELRKDMAMVGEWSVTSTRVVDDGDSGNKTADDTKDEGRAVGVKRERERTEEEKEQEEALNGLFKKRKRWGVGSKSMPEEEDKELEELLSGTIVKTKKEKDAEVEGEVKGEEGAPEAPVVKKEESQDGPALEAIQDVQDEAPPAMVKQEFGNEEPAVAAVVFKKRKPRNIRQNVTASVQKATAPLQVHDLRHGTFSSSFFETATMRVFREGRPNPMLAEYLELRKQEYTTLYDRWCNGAQPYDLPPPHWPPAKSMLNRLPHELHLLIFCYLYQADLFHLALTCRYLADLAIPALYSRDVAEFDCLSLRWACTFSFLETLDRALSHGASVNHRFDHGTAVDCTWVIRDPDFHECMFNTPLKLAICIDDALLVRSLCQRGADVNSPDSYSVNCYAYRLKASYPLHRTMDDTPSLQRGNPRIVQALLEAGADPNLYTGWSWRLYGRYPYNPRHELPLGLAMQSSVPAETVQLLLQHGADPLLKGQYGTCQRIFHLNSRPDVSAPVITTNITRDAYPSGLHGELTPLMAYLASSGGDTWSSDEEKVRLLLQYGAGRDAQRIVAMLASDQKCPWYNMDRTPEVFRIFALSLSQPPGLDMVSFAQRETSPFLAVTQLTDRWITHCSTVYGLGHTAADFLQITSGLLRRMGEACETDGETLFGRPSAAVDTRDLSNNYNSTWWTSDLTALRWVCLPFGFLGSSTLVTSLLAMGADMDRRDSEGMTPLHFASMFASGDRVRPLVEFLGGPEVSGLAIDARDVVGWTPLHFACFFGLSTQLDEQVRAARLLLDNGADIHAQTIGGWAPIALAVKNANLGLVRLLLERGARRRDMFGPPGYESLRAKMFFCRCLGLSSSGSSHWRASRLNPRRGSSLTRRVNELRRFAAAADGGDEEYCTPQVPLLLTLPRHAPSNSAYIANLRAANIFYEHETLSLLNPFSRNSPALNGWAELIRTNVDEYADQVLRNLARNNTTSAIRAQFFSRDGMYYDRAPKLAVQCVGRCYIRDGDDDED</sequence>
<keyword evidence="1" id="KW-0479">Metal-binding</keyword>
<keyword evidence="5 6" id="KW-0040">ANK repeat</keyword>
<evidence type="ECO:0000256" key="1">
    <source>
        <dbReference type="ARBA" id="ARBA00022723"/>
    </source>
</evidence>
<feature type="domain" description="F-box" evidence="8">
    <location>
        <begin position="377"/>
        <end position="423"/>
    </location>
</feature>
<dbReference type="PROSITE" id="PS50181">
    <property type="entry name" value="FBOX"/>
    <property type="match status" value="1"/>
</dbReference>
<feature type="region of interest" description="Disordered" evidence="7">
    <location>
        <begin position="220"/>
        <end position="253"/>
    </location>
</feature>
<comment type="caution">
    <text evidence="9">The sequence shown here is derived from an EMBL/GenBank/DDBJ whole genome shotgun (WGS) entry which is preliminary data.</text>
</comment>
<dbReference type="GeneID" id="87903439"/>
<keyword evidence="4" id="KW-0862">Zinc</keyword>
<feature type="region of interest" description="Disordered" evidence="7">
    <location>
        <begin position="48"/>
        <end position="109"/>
    </location>
</feature>
<evidence type="ECO:0000256" key="7">
    <source>
        <dbReference type="SAM" id="MobiDB-lite"/>
    </source>
</evidence>
<dbReference type="RefSeq" id="XP_062743998.1">
    <property type="nucleotide sequence ID" value="XM_062883751.1"/>
</dbReference>
<evidence type="ECO:0000256" key="3">
    <source>
        <dbReference type="ARBA" id="ARBA00022771"/>
    </source>
</evidence>
<evidence type="ECO:0000256" key="5">
    <source>
        <dbReference type="ARBA" id="ARBA00023043"/>
    </source>
</evidence>
<dbReference type="SUPFAM" id="SSF81383">
    <property type="entry name" value="F-box domain"/>
    <property type="match status" value="1"/>
</dbReference>
<dbReference type="EMBL" id="JAFFHA010000006">
    <property type="protein sequence ID" value="KAK4655023.1"/>
    <property type="molecule type" value="Genomic_DNA"/>
</dbReference>
<dbReference type="PANTHER" id="PTHR24189:SF50">
    <property type="entry name" value="ANKYRIN REPEAT AND SOCS BOX PROTEIN 2"/>
    <property type="match status" value="1"/>
</dbReference>
<dbReference type="Proteomes" id="UP001323405">
    <property type="component" value="Unassembled WGS sequence"/>
</dbReference>
<dbReference type="SUPFAM" id="SSF48403">
    <property type="entry name" value="Ankyrin repeat"/>
    <property type="match status" value="1"/>
</dbReference>
<keyword evidence="10" id="KW-1185">Reference proteome</keyword>
<feature type="repeat" description="ANK" evidence="6">
    <location>
        <begin position="919"/>
        <end position="944"/>
    </location>
</feature>
<proteinExistence type="predicted"/>
<feature type="compositionally biased region" description="Basic and acidic residues" evidence="7">
    <location>
        <begin position="48"/>
        <end position="67"/>
    </location>
</feature>
<dbReference type="Gene3D" id="1.25.40.20">
    <property type="entry name" value="Ankyrin repeat-containing domain"/>
    <property type="match status" value="2"/>
</dbReference>
<dbReference type="InterPro" id="IPR002110">
    <property type="entry name" value="Ankyrin_rpt"/>
</dbReference>
<dbReference type="CDD" id="cd09917">
    <property type="entry name" value="F-box_SF"/>
    <property type="match status" value="1"/>
</dbReference>
<organism evidence="9 10">
    <name type="scientific">Podospora pseudocomata</name>
    <dbReference type="NCBI Taxonomy" id="2093779"/>
    <lineage>
        <taxon>Eukaryota</taxon>
        <taxon>Fungi</taxon>
        <taxon>Dikarya</taxon>
        <taxon>Ascomycota</taxon>
        <taxon>Pezizomycotina</taxon>
        <taxon>Sordariomycetes</taxon>
        <taxon>Sordariomycetidae</taxon>
        <taxon>Sordariales</taxon>
        <taxon>Podosporaceae</taxon>
        <taxon>Podospora</taxon>
    </lineage>
</organism>
<feature type="repeat" description="ANK" evidence="6">
    <location>
        <begin position="478"/>
        <end position="510"/>
    </location>
</feature>
<dbReference type="Pfam" id="PF12937">
    <property type="entry name" value="F-box-like"/>
    <property type="match status" value="1"/>
</dbReference>
<evidence type="ECO:0000256" key="6">
    <source>
        <dbReference type="PROSITE-ProRule" id="PRU00023"/>
    </source>
</evidence>
<keyword evidence="3" id="KW-0863">Zinc-finger</keyword>
<dbReference type="InterPro" id="IPR001810">
    <property type="entry name" value="F-box_dom"/>
</dbReference>
<evidence type="ECO:0000256" key="2">
    <source>
        <dbReference type="ARBA" id="ARBA00022737"/>
    </source>
</evidence>
<feature type="compositionally biased region" description="Basic and acidic residues" evidence="7">
    <location>
        <begin position="154"/>
        <end position="176"/>
    </location>
</feature>
<evidence type="ECO:0000313" key="10">
    <source>
        <dbReference type="Proteomes" id="UP001323405"/>
    </source>
</evidence>
<feature type="region of interest" description="Disordered" evidence="7">
    <location>
        <begin position="143"/>
        <end position="183"/>
    </location>
</feature>
<dbReference type="PROSITE" id="PS50088">
    <property type="entry name" value="ANK_REPEAT"/>
    <property type="match status" value="3"/>
</dbReference>
<evidence type="ECO:0000259" key="8">
    <source>
        <dbReference type="PROSITE" id="PS50181"/>
    </source>
</evidence>
<dbReference type="InterPro" id="IPR050745">
    <property type="entry name" value="Multifunctional_regulatory"/>
</dbReference>
<dbReference type="InterPro" id="IPR036770">
    <property type="entry name" value="Ankyrin_rpt-contain_sf"/>
</dbReference>
<evidence type="ECO:0000313" key="9">
    <source>
        <dbReference type="EMBL" id="KAK4655023.1"/>
    </source>
</evidence>
<dbReference type="InterPro" id="IPR013085">
    <property type="entry name" value="U1-CZ_Znf_C2H2"/>
</dbReference>
<feature type="compositionally biased region" description="Basic and acidic residues" evidence="7">
    <location>
        <begin position="220"/>
        <end position="236"/>
    </location>
</feature>